<dbReference type="RefSeq" id="WP_104751509.1">
    <property type="nucleotide sequence ID" value="NZ_FZMF01000001.1"/>
</dbReference>
<accession>A0ABV7ZFB7</accession>
<evidence type="ECO:0000256" key="5">
    <source>
        <dbReference type="ARBA" id="ARBA00022842"/>
    </source>
</evidence>
<evidence type="ECO:0000259" key="8">
    <source>
        <dbReference type="Pfam" id="PF00425"/>
    </source>
</evidence>
<protein>
    <recommendedName>
        <fullName evidence="3">anthranilate synthase</fullName>
        <ecNumber evidence="3">4.1.3.27</ecNumber>
    </recommendedName>
</protein>
<evidence type="ECO:0000313" key="10">
    <source>
        <dbReference type="EMBL" id="MFC3847257.1"/>
    </source>
</evidence>
<keyword evidence="5" id="KW-0460">Magnesium</keyword>
<dbReference type="NCBIfam" id="TIGR00565">
    <property type="entry name" value="trpE_proteo"/>
    <property type="match status" value="1"/>
</dbReference>
<feature type="domain" description="Anthranilate synthase component I N-terminal" evidence="9">
    <location>
        <begin position="12"/>
        <end position="176"/>
    </location>
</feature>
<dbReference type="PANTHER" id="PTHR11236">
    <property type="entry name" value="AMINOBENZOATE/ANTHRANILATE SYNTHASE"/>
    <property type="match status" value="1"/>
</dbReference>
<dbReference type="EMBL" id="JBHRZO010000009">
    <property type="protein sequence ID" value="MFC3847257.1"/>
    <property type="molecule type" value="Genomic_DNA"/>
</dbReference>
<dbReference type="InterPro" id="IPR019999">
    <property type="entry name" value="Anth_synth_I-like"/>
</dbReference>
<evidence type="ECO:0000256" key="4">
    <source>
        <dbReference type="ARBA" id="ARBA00022723"/>
    </source>
</evidence>
<evidence type="ECO:0000313" key="11">
    <source>
        <dbReference type="Proteomes" id="UP001595783"/>
    </source>
</evidence>
<dbReference type="InterPro" id="IPR015890">
    <property type="entry name" value="Chorismate_C"/>
</dbReference>
<dbReference type="Pfam" id="PF00425">
    <property type="entry name" value="Chorismate_bind"/>
    <property type="match status" value="1"/>
</dbReference>
<evidence type="ECO:0000256" key="2">
    <source>
        <dbReference type="ARBA" id="ARBA00009562"/>
    </source>
</evidence>
<comment type="catalytic activity">
    <reaction evidence="7">
        <text>chorismate + L-glutamine = anthranilate + pyruvate + L-glutamate + H(+)</text>
        <dbReference type="Rhea" id="RHEA:21732"/>
        <dbReference type="ChEBI" id="CHEBI:15361"/>
        <dbReference type="ChEBI" id="CHEBI:15378"/>
        <dbReference type="ChEBI" id="CHEBI:16567"/>
        <dbReference type="ChEBI" id="CHEBI:29748"/>
        <dbReference type="ChEBI" id="CHEBI:29985"/>
        <dbReference type="ChEBI" id="CHEBI:58359"/>
        <dbReference type="EC" id="4.1.3.27"/>
    </reaction>
</comment>
<dbReference type="PRINTS" id="PR00095">
    <property type="entry name" value="ANTSNTHASEI"/>
</dbReference>
<reference evidence="11" key="1">
    <citation type="journal article" date="2019" name="Int. J. Syst. Evol. Microbiol.">
        <title>The Global Catalogue of Microorganisms (GCM) 10K type strain sequencing project: providing services to taxonomists for standard genome sequencing and annotation.</title>
        <authorList>
            <consortium name="The Broad Institute Genomics Platform"/>
            <consortium name="The Broad Institute Genome Sequencing Center for Infectious Disease"/>
            <person name="Wu L."/>
            <person name="Ma J."/>
        </authorList>
    </citation>
    <scope>NUCLEOTIDE SEQUENCE [LARGE SCALE GENOMIC DNA]</scope>
    <source>
        <strain evidence="11">CCUG 53816</strain>
    </source>
</reference>
<evidence type="ECO:0000256" key="6">
    <source>
        <dbReference type="ARBA" id="ARBA00023239"/>
    </source>
</evidence>
<gene>
    <name evidence="10" type="primary">trpE</name>
    <name evidence="10" type="ORF">ACFOPX_01740</name>
</gene>
<comment type="caution">
    <text evidence="10">The sequence shown here is derived from an EMBL/GenBank/DDBJ whole genome shotgun (WGS) entry which is preliminary data.</text>
</comment>
<comment type="similarity">
    <text evidence="2">Belongs to the anthranilate synthase component I family.</text>
</comment>
<keyword evidence="6 10" id="KW-0456">Lyase</keyword>
<organism evidence="10 11">
    <name type="scientific">Helicobacter baculiformis</name>
    <dbReference type="NCBI Taxonomy" id="427351"/>
    <lineage>
        <taxon>Bacteria</taxon>
        <taxon>Pseudomonadati</taxon>
        <taxon>Campylobacterota</taxon>
        <taxon>Epsilonproteobacteria</taxon>
        <taxon>Campylobacterales</taxon>
        <taxon>Helicobacteraceae</taxon>
        <taxon>Helicobacter</taxon>
    </lineage>
</organism>
<dbReference type="Proteomes" id="UP001595783">
    <property type="component" value="Unassembled WGS sequence"/>
</dbReference>
<evidence type="ECO:0000256" key="1">
    <source>
        <dbReference type="ARBA" id="ARBA00001946"/>
    </source>
</evidence>
<dbReference type="Gene3D" id="3.60.120.10">
    <property type="entry name" value="Anthranilate synthase"/>
    <property type="match status" value="1"/>
</dbReference>
<keyword evidence="4" id="KW-0479">Metal-binding</keyword>
<keyword evidence="11" id="KW-1185">Reference proteome</keyword>
<dbReference type="InterPro" id="IPR006805">
    <property type="entry name" value="Anth_synth_I_N"/>
</dbReference>
<name>A0ABV7ZFB7_9HELI</name>
<dbReference type="GO" id="GO:0004049">
    <property type="term" value="F:anthranilate synthase activity"/>
    <property type="evidence" value="ECO:0007669"/>
    <property type="project" value="UniProtKB-EC"/>
</dbReference>
<dbReference type="InterPro" id="IPR005801">
    <property type="entry name" value="ADC_synthase"/>
</dbReference>
<sequence>MIALEQSAPYVAHPLALYARLEQPHTLLLESAHTESKAHTKSIILSRACLQLLCQGDRVHLSALTSNGKALLQKLSALLKTPLQDSTLQLHYPQTNTPQEEFSKLFTPSPLDALRALLGCAPPPPSHPLALFCAGLFSFEMVHYFENLPSLPALENSAPDYLFYVAETLIVIDHKACTTQILGACFDQNCQENLQADMRALAQLAQETRGDFTPHQYPHTNTLSTDCPDLEFEQRVLRLQAELQAGEIFQAVISRGFSLECLDSLSAYYHLKTRNPSPYMFMMRAQDFTLFGASPESALTYNAPTRTAQICPIAGTRARALDEHGHIDLDLDNRIELELLSDTKERAEHLMLVDLARNDLARVCSTRFVHKLLRVEKYSHVMHLTSALQGVLKSNLDALHAFRSFMNAGTLSGAPKVSALKLIAQLEGKRRGSYGGSLGYLCTDGSMDTCIVIRSAFVRDGRAFVQSGAGIVLESQPKAESAETKAKAQSVLEAIQKTYQ</sequence>
<dbReference type="InterPro" id="IPR005257">
    <property type="entry name" value="Anth_synth_I_TrpE"/>
</dbReference>
<comment type="cofactor">
    <cofactor evidence="1">
        <name>Mg(2+)</name>
        <dbReference type="ChEBI" id="CHEBI:18420"/>
    </cofactor>
</comment>
<dbReference type="PANTHER" id="PTHR11236:SF49">
    <property type="entry name" value="ANTHRANILATE SYNTHASE COMPONENT 1"/>
    <property type="match status" value="1"/>
</dbReference>
<dbReference type="SUPFAM" id="SSF56322">
    <property type="entry name" value="ADC synthase"/>
    <property type="match status" value="1"/>
</dbReference>
<proteinExistence type="inferred from homology"/>
<dbReference type="EC" id="4.1.3.27" evidence="3"/>
<feature type="domain" description="Chorismate-utilising enzyme C-terminal" evidence="8">
    <location>
        <begin position="231"/>
        <end position="487"/>
    </location>
</feature>
<evidence type="ECO:0000256" key="7">
    <source>
        <dbReference type="ARBA" id="ARBA00047683"/>
    </source>
</evidence>
<dbReference type="Pfam" id="PF04715">
    <property type="entry name" value="Anth_synt_I_N"/>
    <property type="match status" value="1"/>
</dbReference>
<dbReference type="NCBIfam" id="NF010079">
    <property type="entry name" value="PRK13564.1"/>
    <property type="match status" value="1"/>
</dbReference>
<evidence type="ECO:0000259" key="9">
    <source>
        <dbReference type="Pfam" id="PF04715"/>
    </source>
</evidence>
<evidence type="ECO:0000256" key="3">
    <source>
        <dbReference type="ARBA" id="ARBA00012266"/>
    </source>
</evidence>